<name>A0A0F3GNZ4_9BACT</name>
<sequence length="414" mass="44454">MDNLASARIVITGVGLTAPNGNNLQEFRRNLLDGKSGVTVFHDQIMGEILAGVCNYDDTRYQSKKELRRGTRAGSIGIYCTNEAIIDSGIDLGLYDKASIGIYVGITEHGCAETVVECFAIKEFDYNPRYVSHNFNPKGISNNPAGEIALNLKITGPHYTIGAACAAGNIGIVQGLQMLRLGEVDIAIAGGVSETIHAFPIIASFKNGGALAHHSDPVKASRPFDIDRNGIVISEGGCIYILERLDDALARNAKIYAEVVGYGINTDASDYVAPNCVRQAQCMQLALYKAGIRPQDIDIINTHATSTSLGDVQEGISIDNIFGTFKDVYITNTKSFIGHTMGAAGALELAGELPAFDDGMIHHTLNLDNLDPACKITNLVRNKPIRVDNIQYILNNAFGMLGINSTVIVKKYGA</sequence>
<dbReference type="PROSITE" id="PS00606">
    <property type="entry name" value="KS3_1"/>
    <property type="match status" value="1"/>
</dbReference>
<dbReference type="PANTHER" id="PTHR11712">
    <property type="entry name" value="POLYKETIDE SYNTHASE-RELATED"/>
    <property type="match status" value="1"/>
</dbReference>
<dbReference type="InterPro" id="IPR016039">
    <property type="entry name" value="Thiolase-like"/>
</dbReference>
<dbReference type="SUPFAM" id="SSF53901">
    <property type="entry name" value="Thiolase-like"/>
    <property type="match status" value="2"/>
</dbReference>
<organism evidence="5 6">
    <name type="scientific">Candidatus Magnetobacterium bavaricum</name>
    <dbReference type="NCBI Taxonomy" id="29290"/>
    <lineage>
        <taxon>Bacteria</taxon>
        <taxon>Pseudomonadati</taxon>
        <taxon>Nitrospirota</taxon>
        <taxon>Thermodesulfovibrionia</taxon>
        <taxon>Thermodesulfovibrionales</taxon>
        <taxon>Candidatus Magnetobacteriaceae</taxon>
        <taxon>Candidatus Magnetobacterium</taxon>
    </lineage>
</organism>
<dbReference type="Pfam" id="PF02801">
    <property type="entry name" value="Ketoacyl-synt_C"/>
    <property type="match status" value="1"/>
</dbReference>
<evidence type="ECO:0000259" key="4">
    <source>
        <dbReference type="PROSITE" id="PS52004"/>
    </source>
</evidence>
<proteinExistence type="inferred from homology"/>
<dbReference type="InterPro" id="IPR000794">
    <property type="entry name" value="Beta-ketoacyl_synthase"/>
</dbReference>
<dbReference type="Proteomes" id="UP000033423">
    <property type="component" value="Unassembled WGS sequence"/>
</dbReference>
<evidence type="ECO:0000313" key="5">
    <source>
        <dbReference type="EMBL" id="KJU83532.1"/>
    </source>
</evidence>
<dbReference type="InterPro" id="IPR020841">
    <property type="entry name" value="PKS_Beta-ketoAc_synthase_dom"/>
</dbReference>
<dbReference type="PATRIC" id="fig|29290.4.peg.5672"/>
<evidence type="ECO:0000313" key="6">
    <source>
        <dbReference type="Proteomes" id="UP000033423"/>
    </source>
</evidence>
<dbReference type="GO" id="GO:0004315">
    <property type="term" value="F:3-oxoacyl-[acyl-carrier-protein] synthase activity"/>
    <property type="evidence" value="ECO:0007669"/>
    <property type="project" value="InterPro"/>
</dbReference>
<evidence type="ECO:0000256" key="1">
    <source>
        <dbReference type="ARBA" id="ARBA00008467"/>
    </source>
</evidence>
<keyword evidence="6" id="KW-1185">Reference proteome</keyword>
<dbReference type="InterPro" id="IPR014031">
    <property type="entry name" value="Ketoacyl_synth_C"/>
</dbReference>
<dbReference type="PANTHER" id="PTHR11712:SF336">
    <property type="entry name" value="3-OXOACYL-[ACYL-CARRIER-PROTEIN] SYNTHASE, MITOCHONDRIAL"/>
    <property type="match status" value="1"/>
</dbReference>
<dbReference type="SMART" id="SM00825">
    <property type="entry name" value="PKS_KS"/>
    <property type="match status" value="1"/>
</dbReference>
<comment type="caution">
    <text evidence="5">The sequence shown here is derived from an EMBL/GenBank/DDBJ whole genome shotgun (WGS) entry which is preliminary data.</text>
</comment>
<dbReference type="Gene3D" id="3.40.47.10">
    <property type="match status" value="1"/>
</dbReference>
<accession>A0A0F3GNZ4</accession>
<dbReference type="CDD" id="cd00834">
    <property type="entry name" value="KAS_I_II"/>
    <property type="match status" value="1"/>
</dbReference>
<dbReference type="Pfam" id="PF00109">
    <property type="entry name" value="ketoacyl-synt"/>
    <property type="match status" value="1"/>
</dbReference>
<dbReference type="GO" id="GO:0005829">
    <property type="term" value="C:cytosol"/>
    <property type="evidence" value="ECO:0007669"/>
    <property type="project" value="TreeGrafter"/>
</dbReference>
<dbReference type="PROSITE" id="PS52004">
    <property type="entry name" value="KS3_2"/>
    <property type="match status" value="1"/>
</dbReference>
<evidence type="ECO:0000256" key="2">
    <source>
        <dbReference type="ARBA" id="ARBA00022679"/>
    </source>
</evidence>
<reference evidence="5 6" key="1">
    <citation type="submission" date="2015-02" db="EMBL/GenBank/DDBJ databases">
        <title>Single-cell genomics of uncultivated deep-branching MTB reveals a conserved set of magnetosome genes.</title>
        <authorList>
            <person name="Kolinko S."/>
            <person name="Richter M."/>
            <person name="Glockner F.O."/>
            <person name="Brachmann A."/>
            <person name="Schuler D."/>
        </authorList>
    </citation>
    <scope>NUCLEOTIDE SEQUENCE [LARGE SCALE GENOMIC DNA]</scope>
    <source>
        <strain evidence="5">TM-1</strain>
    </source>
</reference>
<feature type="domain" description="Ketosynthase family 3 (KS3)" evidence="4">
    <location>
        <begin position="6"/>
        <end position="411"/>
    </location>
</feature>
<dbReference type="InterPro" id="IPR014030">
    <property type="entry name" value="Ketoacyl_synth_N"/>
</dbReference>
<gene>
    <name evidence="5" type="ORF">MBAV_004281</name>
</gene>
<comment type="similarity">
    <text evidence="1 3">Belongs to the thiolase-like superfamily. Beta-ketoacyl-ACP synthases family.</text>
</comment>
<dbReference type="EMBL" id="LACI01001855">
    <property type="protein sequence ID" value="KJU83532.1"/>
    <property type="molecule type" value="Genomic_DNA"/>
</dbReference>
<keyword evidence="2 3" id="KW-0808">Transferase</keyword>
<dbReference type="InterPro" id="IPR018201">
    <property type="entry name" value="Ketoacyl_synth_AS"/>
</dbReference>
<dbReference type="AlphaFoldDB" id="A0A0F3GNZ4"/>
<dbReference type="GO" id="GO:0006633">
    <property type="term" value="P:fatty acid biosynthetic process"/>
    <property type="evidence" value="ECO:0007669"/>
    <property type="project" value="InterPro"/>
</dbReference>
<protein>
    <submittedName>
        <fullName evidence="5">3-oxoacyl-[acyl-carrier-protein] synthase II</fullName>
    </submittedName>
</protein>
<evidence type="ECO:0000256" key="3">
    <source>
        <dbReference type="RuleBase" id="RU003694"/>
    </source>
</evidence>